<keyword evidence="3" id="KW-1185">Reference proteome</keyword>
<protein>
    <submittedName>
        <fullName evidence="2">Uncharacterized protein</fullName>
    </submittedName>
</protein>
<gene>
    <name evidence="2" type="ORF">B0T26DRAFT_877020</name>
</gene>
<proteinExistence type="predicted"/>
<dbReference type="RefSeq" id="XP_060289375.1">
    <property type="nucleotide sequence ID" value="XM_060448122.1"/>
</dbReference>
<evidence type="ECO:0000313" key="2">
    <source>
        <dbReference type="EMBL" id="KAK0701711.1"/>
    </source>
</evidence>
<accession>A0AA39ZQE1</accession>
<reference evidence="2" key="1">
    <citation type="submission" date="2023-06" db="EMBL/GenBank/DDBJ databases">
        <title>Genome-scale phylogeny and comparative genomics of the fungal order Sordariales.</title>
        <authorList>
            <consortium name="Lawrence Berkeley National Laboratory"/>
            <person name="Hensen N."/>
            <person name="Bonometti L."/>
            <person name="Westerberg I."/>
            <person name="Brannstrom I.O."/>
            <person name="Guillou S."/>
            <person name="Cros-Aarteil S."/>
            <person name="Calhoun S."/>
            <person name="Haridas S."/>
            <person name="Kuo A."/>
            <person name="Mondo S."/>
            <person name="Pangilinan J."/>
            <person name="Riley R."/>
            <person name="LaButti K."/>
            <person name="Andreopoulos B."/>
            <person name="Lipzen A."/>
            <person name="Chen C."/>
            <person name="Yanf M."/>
            <person name="Daum C."/>
            <person name="Ng V."/>
            <person name="Clum A."/>
            <person name="Steindorff A."/>
            <person name="Ohm R."/>
            <person name="Martin F."/>
            <person name="Silar P."/>
            <person name="Natvig D."/>
            <person name="Lalanne C."/>
            <person name="Gautier V."/>
            <person name="Ament-velasquez S.L."/>
            <person name="Kruys A."/>
            <person name="Hutchinson M.I."/>
            <person name="Powell A.J."/>
            <person name="Barry K."/>
            <person name="Miller A.N."/>
            <person name="Grigoriev I.V."/>
            <person name="Debuchy R."/>
            <person name="Gladieux P."/>
            <person name="Thoren M.H."/>
            <person name="Johannesson H."/>
        </authorList>
    </citation>
    <scope>NUCLEOTIDE SEQUENCE</scope>
    <source>
        <strain evidence="2">SMH2392-1A</strain>
    </source>
</reference>
<comment type="caution">
    <text evidence="2">The sequence shown here is derived from an EMBL/GenBank/DDBJ whole genome shotgun (WGS) entry which is preliminary data.</text>
</comment>
<sequence>MGYELFAKRLLESKVVFKLGDSKVRTDAGLAKRAKAQRSTIDWHHTRKVLMHSYGQAHGFTPPKQGYFGAEEGSSRGELEEDQMSDSEELHVVDKDKSTSDKDVPELSRSLDEVEAFLKAYGRSTGTAGADSATAVSVNKAITAIMGDMHRGINTHEGVFDPASADADDVETGSGSDQDRRHVLSFEKKGRQMLRLYFESLELRTGGEILQWYAQNRDQIPRKCYRVYSVGSGWFPVDLLKAGKWPEMGRVTFDEAHTIRNLDSIFYIGARLVPAHEMLLATVNPQFNGTHDILAYASLFAARSGLDRYFDAAPGVECSAVIKGVKSSEEVVGKAYVTLQQMEDTSFIDQLHQWANKNLARPTFLSSFISLRRMKTRLRAGDRDIYPRASLPEFRVRTVKFSFQPKNENLRTMQHLASAAVKFMYTILDSTDQNDKSKSAQTKEQRTSRRKLLRDIKEALNLREGREGSIAMALHRILTLISFDMRNYRLLFDKTVFDCDPLVKLSDDEVKKLH</sequence>
<name>A0AA39ZQE1_9PEZI</name>
<evidence type="ECO:0000313" key="3">
    <source>
        <dbReference type="Proteomes" id="UP001172101"/>
    </source>
</evidence>
<dbReference type="AlphaFoldDB" id="A0AA39ZQE1"/>
<dbReference type="Proteomes" id="UP001172101">
    <property type="component" value="Unassembled WGS sequence"/>
</dbReference>
<organism evidence="2 3">
    <name type="scientific">Lasiosphaeria miniovina</name>
    <dbReference type="NCBI Taxonomy" id="1954250"/>
    <lineage>
        <taxon>Eukaryota</taxon>
        <taxon>Fungi</taxon>
        <taxon>Dikarya</taxon>
        <taxon>Ascomycota</taxon>
        <taxon>Pezizomycotina</taxon>
        <taxon>Sordariomycetes</taxon>
        <taxon>Sordariomycetidae</taxon>
        <taxon>Sordariales</taxon>
        <taxon>Lasiosphaeriaceae</taxon>
        <taxon>Lasiosphaeria</taxon>
    </lineage>
</organism>
<feature type="region of interest" description="Disordered" evidence="1">
    <location>
        <begin position="61"/>
        <end position="106"/>
    </location>
</feature>
<dbReference type="EMBL" id="JAUIRO010000009">
    <property type="protein sequence ID" value="KAK0701711.1"/>
    <property type="molecule type" value="Genomic_DNA"/>
</dbReference>
<evidence type="ECO:0000256" key="1">
    <source>
        <dbReference type="SAM" id="MobiDB-lite"/>
    </source>
</evidence>
<feature type="compositionally biased region" description="Basic and acidic residues" evidence="1">
    <location>
        <begin position="88"/>
        <end position="106"/>
    </location>
</feature>
<dbReference type="GeneID" id="85331392"/>